<dbReference type="Pfam" id="PF08442">
    <property type="entry name" value="ATP-grasp_2"/>
    <property type="match status" value="1"/>
</dbReference>
<evidence type="ECO:0000256" key="6">
    <source>
        <dbReference type="ARBA" id="ARBA00022842"/>
    </source>
</evidence>
<feature type="domain" description="ATP-grasp" evidence="9">
    <location>
        <begin position="9"/>
        <end position="219"/>
    </location>
</feature>
<dbReference type="Gene3D" id="3.30.1490.20">
    <property type="entry name" value="ATP-grasp fold, A domain"/>
    <property type="match status" value="1"/>
</dbReference>
<keyword evidence="2 7" id="KW-0816">Tricarboxylic acid cycle</keyword>
<dbReference type="PANTHER" id="PTHR11815">
    <property type="entry name" value="SUCCINYL-COA SYNTHETASE BETA CHAIN"/>
    <property type="match status" value="1"/>
</dbReference>
<dbReference type="InterPro" id="IPR005811">
    <property type="entry name" value="SUCC_ACL_C"/>
</dbReference>
<comment type="similarity">
    <text evidence="1 7">Belongs to the succinate/malate CoA ligase beta subunit family.</text>
</comment>
<dbReference type="AlphaFoldDB" id="A5D2I3"/>
<feature type="binding site" evidence="7">
    <location>
        <position position="251"/>
    </location>
    <ligand>
        <name>substrate</name>
        <note>ligand shared with subunit alpha</note>
    </ligand>
</feature>
<dbReference type="Proteomes" id="UP000006556">
    <property type="component" value="Chromosome"/>
</dbReference>
<dbReference type="PIRSF" id="PIRSF001554">
    <property type="entry name" value="SucCS_beta"/>
    <property type="match status" value="1"/>
</dbReference>
<dbReference type="GO" id="GO:0005524">
    <property type="term" value="F:ATP binding"/>
    <property type="evidence" value="ECO:0007669"/>
    <property type="project" value="UniProtKB-UniRule"/>
</dbReference>
<dbReference type="InterPro" id="IPR013650">
    <property type="entry name" value="ATP-grasp_succ-CoA_synth-type"/>
</dbReference>
<comment type="cofactor">
    <cofactor evidence="7">
        <name>Mg(2+)</name>
        <dbReference type="ChEBI" id="CHEBI:18420"/>
    </cofactor>
    <text evidence="7">Binds 1 Mg(2+) ion per subunit.</text>
</comment>
<evidence type="ECO:0000313" key="10">
    <source>
        <dbReference type="EMBL" id="BAF59539.1"/>
    </source>
</evidence>
<keyword evidence="7 8" id="KW-0067">ATP-binding</keyword>
<feature type="binding site" evidence="7">
    <location>
        <position position="203"/>
    </location>
    <ligand>
        <name>Mg(2+)</name>
        <dbReference type="ChEBI" id="CHEBI:18420"/>
    </ligand>
</feature>
<dbReference type="PROSITE" id="PS01217">
    <property type="entry name" value="SUCCINYL_COA_LIG_3"/>
    <property type="match status" value="1"/>
</dbReference>
<comment type="pathway">
    <text evidence="7">Carbohydrate metabolism; tricarboxylic acid cycle; succinate from succinyl-CoA (ligase route): step 1/1.</text>
</comment>
<evidence type="ECO:0000256" key="7">
    <source>
        <dbReference type="HAMAP-Rule" id="MF_00558"/>
    </source>
</evidence>
<dbReference type="GO" id="GO:0004775">
    <property type="term" value="F:succinate-CoA ligase (ADP-forming) activity"/>
    <property type="evidence" value="ECO:0007669"/>
    <property type="project" value="UniProtKB-UniRule"/>
</dbReference>
<evidence type="ECO:0000256" key="5">
    <source>
        <dbReference type="ARBA" id="ARBA00022741"/>
    </source>
</evidence>
<feature type="binding site" evidence="7">
    <location>
        <position position="94"/>
    </location>
    <ligand>
        <name>ATP</name>
        <dbReference type="ChEBI" id="CHEBI:30616"/>
    </ligand>
</feature>
<name>A5D2I3_PELTS</name>
<reference evidence="11" key="1">
    <citation type="journal article" date="2008" name="Genome Res.">
        <title>The genome of Pelotomaculum thermopropionicum reveals niche-associated evolution in anaerobic microbiota.</title>
        <authorList>
            <person name="Kosaka T."/>
            <person name="Kato S."/>
            <person name="Shimoyama T."/>
            <person name="Ishii S."/>
            <person name="Abe T."/>
            <person name="Watanabe K."/>
        </authorList>
    </citation>
    <scope>NUCLEOTIDE SEQUENCE [LARGE SCALE GENOMIC DNA]</scope>
    <source>
        <strain evidence="11">DSM 13744 / JCM 10971 / SI</strain>
    </source>
</reference>
<dbReference type="SUPFAM" id="SSF56059">
    <property type="entry name" value="Glutathione synthetase ATP-binding domain-like"/>
    <property type="match status" value="1"/>
</dbReference>
<dbReference type="EMBL" id="AP009389">
    <property type="protein sequence ID" value="BAF59539.1"/>
    <property type="molecule type" value="Genomic_DNA"/>
</dbReference>
<dbReference type="KEGG" id="pth:PTH_1358"/>
<dbReference type="GO" id="GO:0000287">
    <property type="term" value="F:magnesium ion binding"/>
    <property type="evidence" value="ECO:0007669"/>
    <property type="project" value="UniProtKB-UniRule"/>
</dbReference>
<protein>
    <recommendedName>
        <fullName evidence="7">Succinate--CoA ligase [ADP-forming] subunit beta</fullName>
        <ecNumber evidence="7">6.2.1.5</ecNumber>
    </recommendedName>
    <alternativeName>
        <fullName evidence="7">Succinyl-CoA synthetase subunit beta</fullName>
        <shortName evidence="7">SCS-beta</shortName>
    </alternativeName>
</protein>
<evidence type="ECO:0000256" key="2">
    <source>
        <dbReference type="ARBA" id="ARBA00022532"/>
    </source>
</evidence>
<dbReference type="Pfam" id="PF00549">
    <property type="entry name" value="Ligase_CoA"/>
    <property type="match status" value="1"/>
</dbReference>
<keyword evidence="11" id="KW-1185">Reference proteome</keyword>
<feature type="binding site" evidence="7">
    <location>
        <position position="190"/>
    </location>
    <ligand>
        <name>Mg(2+)</name>
        <dbReference type="ChEBI" id="CHEBI:18420"/>
    </ligand>
</feature>
<evidence type="ECO:0000256" key="4">
    <source>
        <dbReference type="ARBA" id="ARBA00022723"/>
    </source>
</evidence>
<evidence type="ECO:0000313" key="11">
    <source>
        <dbReference type="Proteomes" id="UP000006556"/>
    </source>
</evidence>
<comment type="catalytic activity">
    <reaction evidence="7">
        <text>GTP + succinate + CoA = succinyl-CoA + GDP + phosphate</text>
        <dbReference type="Rhea" id="RHEA:22120"/>
        <dbReference type="ChEBI" id="CHEBI:30031"/>
        <dbReference type="ChEBI" id="CHEBI:37565"/>
        <dbReference type="ChEBI" id="CHEBI:43474"/>
        <dbReference type="ChEBI" id="CHEBI:57287"/>
        <dbReference type="ChEBI" id="CHEBI:57292"/>
        <dbReference type="ChEBI" id="CHEBI:58189"/>
    </reaction>
</comment>
<evidence type="ECO:0000259" key="9">
    <source>
        <dbReference type="PROSITE" id="PS50975"/>
    </source>
</evidence>
<dbReference type="EC" id="6.2.1.5" evidence="7"/>
<dbReference type="HOGENOM" id="CLU_037430_0_2_9"/>
<feature type="binding site" evidence="7">
    <location>
        <position position="45"/>
    </location>
    <ligand>
        <name>ATP</name>
        <dbReference type="ChEBI" id="CHEBI:30616"/>
    </ligand>
</feature>
<proteinExistence type="inferred from homology"/>
<comment type="catalytic activity">
    <reaction evidence="7">
        <text>succinate + ATP + CoA = succinyl-CoA + ADP + phosphate</text>
        <dbReference type="Rhea" id="RHEA:17661"/>
        <dbReference type="ChEBI" id="CHEBI:30031"/>
        <dbReference type="ChEBI" id="CHEBI:30616"/>
        <dbReference type="ChEBI" id="CHEBI:43474"/>
        <dbReference type="ChEBI" id="CHEBI:57287"/>
        <dbReference type="ChEBI" id="CHEBI:57292"/>
        <dbReference type="ChEBI" id="CHEBI:456216"/>
        <dbReference type="EC" id="6.2.1.5"/>
    </reaction>
</comment>
<keyword evidence="5 7" id="KW-0547">Nucleotide-binding</keyword>
<dbReference type="PANTHER" id="PTHR11815:SF10">
    <property type="entry name" value="SUCCINATE--COA LIGASE [GDP-FORMING] SUBUNIT BETA, MITOCHONDRIAL"/>
    <property type="match status" value="1"/>
</dbReference>
<comment type="subunit">
    <text evidence="7">Heterotetramer of two alpha and two beta subunits.</text>
</comment>
<dbReference type="GO" id="GO:0004776">
    <property type="term" value="F:succinate-CoA ligase (GDP-forming) activity"/>
    <property type="evidence" value="ECO:0007669"/>
    <property type="project" value="RHEA"/>
</dbReference>
<dbReference type="Gene3D" id="3.40.50.261">
    <property type="entry name" value="Succinyl-CoA synthetase domains"/>
    <property type="match status" value="1"/>
</dbReference>
<dbReference type="NCBIfam" id="TIGR01016">
    <property type="entry name" value="sucCoAbeta"/>
    <property type="match status" value="1"/>
</dbReference>
<keyword evidence="6 7" id="KW-0460">Magnesium</keyword>
<dbReference type="PROSITE" id="PS50975">
    <property type="entry name" value="ATP_GRASP"/>
    <property type="match status" value="1"/>
</dbReference>
<dbReference type="GO" id="GO:0006104">
    <property type="term" value="P:succinyl-CoA metabolic process"/>
    <property type="evidence" value="ECO:0007669"/>
    <property type="project" value="TreeGrafter"/>
</dbReference>
<dbReference type="HAMAP" id="MF_00558">
    <property type="entry name" value="Succ_CoA_beta"/>
    <property type="match status" value="1"/>
</dbReference>
<dbReference type="GO" id="GO:0006099">
    <property type="term" value="P:tricarboxylic acid cycle"/>
    <property type="evidence" value="ECO:0007669"/>
    <property type="project" value="UniProtKB-UniRule"/>
</dbReference>
<evidence type="ECO:0000256" key="8">
    <source>
        <dbReference type="PROSITE-ProRule" id="PRU00409"/>
    </source>
</evidence>
<organism evidence="10 11">
    <name type="scientific">Pelotomaculum thermopropionicum (strain DSM 13744 / JCM 10971 / SI)</name>
    <dbReference type="NCBI Taxonomy" id="370438"/>
    <lineage>
        <taxon>Bacteria</taxon>
        <taxon>Bacillati</taxon>
        <taxon>Bacillota</taxon>
        <taxon>Clostridia</taxon>
        <taxon>Eubacteriales</taxon>
        <taxon>Desulfotomaculaceae</taxon>
        <taxon>Pelotomaculum</taxon>
    </lineage>
</organism>
<dbReference type="InterPro" id="IPR005809">
    <property type="entry name" value="Succ_CoA_ligase-like_bsu"/>
</dbReference>
<evidence type="ECO:0000256" key="3">
    <source>
        <dbReference type="ARBA" id="ARBA00022598"/>
    </source>
</evidence>
<keyword evidence="4 7" id="KW-0479">Metal-binding</keyword>
<dbReference type="FunFam" id="3.30.470.20:FF:000002">
    <property type="entry name" value="Succinate--CoA ligase [ADP-forming] subunit beta"/>
    <property type="match status" value="1"/>
</dbReference>
<feature type="binding site" evidence="7">
    <location>
        <begin position="307"/>
        <end position="309"/>
    </location>
    <ligand>
        <name>substrate</name>
        <note>ligand shared with subunit alpha</note>
    </ligand>
</feature>
<dbReference type="NCBIfam" id="NF001913">
    <property type="entry name" value="PRK00696.1"/>
    <property type="match status" value="1"/>
</dbReference>
<evidence type="ECO:0000256" key="1">
    <source>
        <dbReference type="ARBA" id="ARBA00009182"/>
    </source>
</evidence>
<dbReference type="UniPathway" id="UPA00223">
    <property type="reaction ID" value="UER00999"/>
</dbReference>
<dbReference type="InterPro" id="IPR017866">
    <property type="entry name" value="Succ-CoA_synthase_bsu_CS"/>
</dbReference>
<comment type="caution">
    <text evidence="7">Lacks conserved residue(s) required for the propagation of feature annotation.</text>
</comment>
<dbReference type="InterPro" id="IPR013815">
    <property type="entry name" value="ATP_grasp_subdomain_1"/>
</dbReference>
<dbReference type="eggNOG" id="COG0045">
    <property type="taxonomic scope" value="Bacteria"/>
</dbReference>
<dbReference type="Gene3D" id="3.30.470.20">
    <property type="entry name" value="ATP-grasp fold, B domain"/>
    <property type="match status" value="1"/>
</dbReference>
<feature type="binding site" evidence="7">
    <location>
        <position position="99"/>
    </location>
    <ligand>
        <name>ATP</name>
        <dbReference type="ChEBI" id="CHEBI:30616"/>
    </ligand>
</feature>
<dbReference type="GO" id="GO:0042709">
    <property type="term" value="C:succinate-CoA ligase complex"/>
    <property type="evidence" value="ECO:0007669"/>
    <property type="project" value="TreeGrafter"/>
</dbReference>
<dbReference type="STRING" id="370438.PTH_1358"/>
<keyword evidence="3 7" id="KW-0436">Ligase</keyword>
<sequence length="371" mass="40243">MKMFEYMGKELFAKYGLPVPKGRMAPNPDEAAKIAAEIGGPCVVKSQVLIGKRGKAGGIKFPNSPEEAKKAAEEVFAMTIQGLPVEAVLVEEKLKIDKELYMSITVDGAAKMPVLIASAYGGMDIEEQPEEYIIKKHIDPEMGMQAFIARDVVRQMGISLNSAHGKQLVSIIQTLYKIFKEQDAELVEINPLVFSDDKVIAADAKVTIDDDALFRHKDLPYVEDRTATEKAAKDLGLSYVELDGDIAVMANGAGITMTTLDTLQYYGGRPANFLDCGGGTGREVTAKALELLLTKNPKVIFVNIFGGITRCDDVANAIADVKKDKGIPMPIVVRLVGTNQDIGREILKGVGIEAFDFMNEAAQKAIELTKA</sequence>
<feature type="binding site" evidence="7">
    <location>
        <position position="91"/>
    </location>
    <ligand>
        <name>ATP</name>
        <dbReference type="ChEBI" id="CHEBI:30616"/>
    </ligand>
</feature>
<dbReference type="InterPro" id="IPR016102">
    <property type="entry name" value="Succinyl-CoA_synth-like"/>
</dbReference>
<comment type="function">
    <text evidence="7">Succinyl-CoA synthetase functions in the citric acid cycle (TCA), coupling the hydrolysis of succinyl-CoA to the synthesis of either ATP or GTP and thus represents the only step of substrate-level phosphorylation in the TCA. The beta subunit provides nucleotide specificity of the enzyme and binds the substrate succinate, while the binding sites for coenzyme A and phosphate are found in the alpha subunit.</text>
</comment>
<gene>
    <name evidence="10" type="primary">MmcD1</name>
    <name evidence="7" type="synonym">sucC</name>
    <name evidence="10" type="ordered locus">PTH_1358</name>
</gene>
<dbReference type="InterPro" id="IPR011761">
    <property type="entry name" value="ATP-grasp"/>
</dbReference>
<dbReference type="SUPFAM" id="SSF52210">
    <property type="entry name" value="Succinyl-CoA synthetase domains"/>
    <property type="match status" value="1"/>
</dbReference>
<accession>A5D2I3</accession>